<evidence type="ECO:0000256" key="2">
    <source>
        <dbReference type="ARBA" id="ARBA00023015"/>
    </source>
</evidence>
<dbReference type="SMART" id="SM01252">
    <property type="entry name" value="KilA-N"/>
    <property type="match status" value="1"/>
</dbReference>
<feature type="compositionally biased region" description="Polar residues" evidence="5">
    <location>
        <begin position="309"/>
        <end position="340"/>
    </location>
</feature>
<keyword evidence="2" id="KW-0805">Transcription regulation</keyword>
<dbReference type="EMBL" id="HE681720">
    <property type="protein sequence ID" value="CCG22295.1"/>
    <property type="molecule type" value="Genomic_DNA"/>
</dbReference>
<dbReference type="GO" id="GO:0043565">
    <property type="term" value="F:sequence-specific DNA binding"/>
    <property type="evidence" value="ECO:0007669"/>
    <property type="project" value="TreeGrafter"/>
</dbReference>
<dbReference type="InterPro" id="IPR036887">
    <property type="entry name" value="HTH_APSES_sf"/>
</dbReference>
<dbReference type="eggNOG" id="ENOG502QW2C">
    <property type="taxonomic scope" value="Eukaryota"/>
</dbReference>
<name>H8WZV0_CANO9</name>
<feature type="region of interest" description="Disordered" evidence="5">
    <location>
        <begin position="193"/>
        <end position="255"/>
    </location>
</feature>
<dbReference type="InterPro" id="IPR003163">
    <property type="entry name" value="Tscrpt_reg_HTH_APSES-type"/>
</dbReference>
<feature type="compositionally biased region" description="Polar residues" evidence="5">
    <location>
        <begin position="348"/>
        <end position="358"/>
    </location>
</feature>
<feature type="compositionally biased region" description="Low complexity" evidence="5">
    <location>
        <begin position="244"/>
        <end position="255"/>
    </location>
</feature>
<feature type="region of interest" description="Disordered" evidence="5">
    <location>
        <begin position="513"/>
        <end position="537"/>
    </location>
</feature>
<dbReference type="OrthoDB" id="5407653at2759"/>
<organism evidence="7 8">
    <name type="scientific">Candida orthopsilosis (strain 90-125)</name>
    <name type="common">Yeast</name>
    <dbReference type="NCBI Taxonomy" id="1136231"/>
    <lineage>
        <taxon>Eukaryota</taxon>
        <taxon>Fungi</taxon>
        <taxon>Dikarya</taxon>
        <taxon>Ascomycota</taxon>
        <taxon>Saccharomycotina</taxon>
        <taxon>Pichiomycetes</taxon>
        <taxon>Debaryomycetaceae</taxon>
        <taxon>Candida/Lodderomyces clade</taxon>
        <taxon>Candida</taxon>
    </lineage>
</organism>
<keyword evidence="4" id="KW-0804">Transcription</keyword>
<gene>
    <name evidence="7" type="ORF">CORT_0B05860</name>
</gene>
<feature type="domain" description="HTH APSES-type" evidence="6">
    <location>
        <begin position="370"/>
        <end position="476"/>
    </location>
</feature>
<dbReference type="KEGG" id="cot:CORT_0B05860"/>
<dbReference type="SUPFAM" id="SSF54616">
    <property type="entry name" value="DNA-binding domain of Mlu1-box binding protein MBP1"/>
    <property type="match status" value="1"/>
</dbReference>
<reference evidence="7 8" key="1">
    <citation type="journal article" date="2012" name="PLoS ONE">
        <title>Sequence and analysis of the genome of the pathogenic yeast Candida orthopsilosis.</title>
        <authorList>
            <person name="Riccombeni A."/>
            <person name="Vidanes G."/>
            <person name="Proux-Wera E."/>
            <person name="Wolfe K.H."/>
            <person name="Butler G."/>
        </authorList>
    </citation>
    <scope>NUCLEOTIDE SEQUENCE [LARGE SCALE GENOMIC DNA]</scope>
    <source>
        <strain evidence="7 8">Co 90-125</strain>
    </source>
</reference>
<dbReference type="RefSeq" id="XP_003867732.1">
    <property type="nucleotide sequence ID" value="XM_003867684.1"/>
</dbReference>
<protein>
    <submittedName>
        <fullName evidence="7">Efh1 transcriptional activator</fullName>
    </submittedName>
</protein>
<feature type="region of interest" description="Disordered" evidence="5">
    <location>
        <begin position="306"/>
        <end position="359"/>
    </location>
</feature>
<dbReference type="GO" id="GO:0005634">
    <property type="term" value="C:nucleus"/>
    <property type="evidence" value="ECO:0007669"/>
    <property type="project" value="TreeGrafter"/>
</dbReference>
<keyword evidence="3" id="KW-0238">DNA-binding</keyword>
<keyword evidence="8" id="KW-1185">Reference proteome</keyword>
<dbReference type="PROSITE" id="PS51299">
    <property type="entry name" value="HTH_APSES"/>
    <property type="match status" value="1"/>
</dbReference>
<dbReference type="Gene3D" id="3.10.260.10">
    <property type="entry name" value="Transcription regulator HTH, APSES-type DNA-binding domain"/>
    <property type="match status" value="1"/>
</dbReference>
<evidence type="ECO:0000256" key="1">
    <source>
        <dbReference type="ARBA" id="ARBA00007247"/>
    </source>
</evidence>
<dbReference type="Pfam" id="PF04383">
    <property type="entry name" value="KilA-N"/>
    <property type="match status" value="1"/>
</dbReference>
<accession>H8WZV0</accession>
<dbReference type="PANTHER" id="PTHR47792">
    <property type="entry name" value="PROTEIN SOK2-RELATED"/>
    <property type="match status" value="1"/>
</dbReference>
<evidence type="ECO:0000256" key="4">
    <source>
        <dbReference type="ARBA" id="ARBA00023163"/>
    </source>
</evidence>
<dbReference type="GO" id="GO:0045944">
    <property type="term" value="P:positive regulation of transcription by RNA polymerase II"/>
    <property type="evidence" value="ECO:0007669"/>
    <property type="project" value="TreeGrafter"/>
</dbReference>
<dbReference type="Proteomes" id="UP000005018">
    <property type="component" value="Chromosome 2"/>
</dbReference>
<feature type="compositionally biased region" description="Polar residues" evidence="5">
    <location>
        <begin position="193"/>
        <end position="226"/>
    </location>
</feature>
<comment type="similarity">
    <text evidence="1">Belongs to the EFG1/PHD1/stuA family.</text>
</comment>
<dbReference type="HOGENOM" id="CLU_428924_0_0_1"/>
<dbReference type="PANTHER" id="PTHR47792:SF1">
    <property type="entry name" value="PROTEIN SOK2-RELATED"/>
    <property type="match status" value="1"/>
</dbReference>
<dbReference type="AlphaFoldDB" id="H8WZV0"/>
<evidence type="ECO:0000313" key="8">
    <source>
        <dbReference type="Proteomes" id="UP000005018"/>
    </source>
</evidence>
<evidence type="ECO:0000256" key="3">
    <source>
        <dbReference type="ARBA" id="ARBA00023125"/>
    </source>
</evidence>
<feature type="region of interest" description="Disordered" evidence="5">
    <location>
        <begin position="21"/>
        <end position="74"/>
    </location>
</feature>
<dbReference type="GeneID" id="14538843"/>
<evidence type="ECO:0000313" key="7">
    <source>
        <dbReference type="EMBL" id="CCG22295.1"/>
    </source>
</evidence>
<proteinExistence type="inferred from homology"/>
<dbReference type="InterPro" id="IPR029790">
    <property type="entry name" value="EFG1/Phd1/StuA"/>
</dbReference>
<evidence type="ECO:0000259" key="6">
    <source>
        <dbReference type="PROSITE" id="PS51299"/>
    </source>
</evidence>
<sequence>MSKVMETPSHTTFYGQDIVSSSNVEQIGLPSKKNLHQSKPEKLQTSEQQQQMFNTKTTNSQTSKQTNNLTSINGIETPSSQQFQSLSQNKNRGTYPMDYSNYYSTQTGYPVMQNVEFLNSSVPPANTGYTDYSTNLNSVVSPIAQTANQELSISGLKQPRQYTPPHAQYTQPVYSQQNPYSIFQQQDFYASNLGNKSRNSHQQQQQKYSARNGHQTFSSTPSQTLYQGEKIALESDENDPCSHQTQQSQLQLQQQQSQQLLNQAFANPSPMSYTQATLPQSSLSYSSPSIQSNYYQVYAAQRQYQQQQSSKPKTQVTLSARNQSISSTITNKSRNSSTFSNKEEQPGSRATSISSCIPQTEPPLNIVKPRIATRRWEEERTNCYQVRVNEILVSRREDNNYINCTKLLNVTGMSRGKRDGILKTEKVKDVVKVGTMNLKGVWVPFDRAYEIARNEGVDELLQPLFVRNIKEYFLTEGYKLKNENESEELKPRKMKGQDKSNLKIMDVSSSIYEKSTSCPTGGYATSLPSSESKEYDN</sequence>
<dbReference type="InterPro" id="IPR018004">
    <property type="entry name" value="KilA/APSES_HTH"/>
</dbReference>
<evidence type="ECO:0000256" key="5">
    <source>
        <dbReference type="SAM" id="MobiDB-lite"/>
    </source>
</evidence>
<feature type="compositionally biased region" description="Low complexity" evidence="5">
    <location>
        <begin position="54"/>
        <end position="68"/>
    </location>
</feature>
<dbReference type="GO" id="GO:0003700">
    <property type="term" value="F:DNA-binding transcription factor activity"/>
    <property type="evidence" value="ECO:0007669"/>
    <property type="project" value="TreeGrafter"/>
</dbReference>